<evidence type="ECO:0000313" key="4">
    <source>
        <dbReference type="Proteomes" id="UP000298460"/>
    </source>
</evidence>
<feature type="transmembrane region" description="Helical" evidence="1">
    <location>
        <begin position="40"/>
        <end position="55"/>
    </location>
</feature>
<dbReference type="RefSeq" id="WP_135547577.1">
    <property type="nucleotide sequence ID" value="NZ_SPQQ01000004.1"/>
</dbReference>
<dbReference type="OrthoDB" id="1950287at2"/>
<feature type="transmembrane region" description="Helical" evidence="1">
    <location>
        <begin position="62"/>
        <end position="79"/>
    </location>
</feature>
<evidence type="ECO:0000256" key="1">
    <source>
        <dbReference type="SAM" id="Phobius"/>
    </source>
</evidence>
<organism evidence="3 4">
    <name type="scientific">Desulfosporosinus fructosivorans</name>
    <dbReference type="NCBI Taxonomy" id="2018669"/>
    <lineage>
        <taxon>Bacteria</taxon>
        <taxon>Bacillati</taxon>
        <taxon>Bacillota</taxon>
        <taxon>Clostridia</taxon>
        <taxon>Eubacteriales</taxon>
        <taxon>Desulfitobacteriaceae</taxon>
        <taxon>Desulfosporosinus</taxon>
    </lineage>
</organism>
<gene>
    <name evidence="3" type="ORF">E4K67_13675</name>
</gene>
<keyword evidence="1" id="KW-0472">Membrane</keyword>
<sequence>MRTAFTSISRGLLLIAIGVIFFLINYDILSWSFWFHVADLWPLILILAGIGLLFSRKIPLSAVLLVFLLSMVGYSMVMGDKPLPGQMNNFFHTGTTESKQINVPLPSDVKKASVDLQLGGAKVYVTALDSEVSEPQLMTGKYQGTKQNDAVGREVLDLSTQQSGDTLDVTLSSTAFGRNSDPIKWSDLELNLSRKVHYDLDVAAGAINGTMDLSNLLVDNFKISTGASNFEMEFGDTGITTRGKIDSGASKLTLVIPENVGITIRLNGVATSTNFMGSGLLLDDKSWVSPQYANALTKIDLDISMAAGSVRLERSKTSLQ</sequence>
<protein>
    <recommendedName>
        <fullName evidence="2">LiaI-LiaF-like transmembrane region domain-containing protein</fullName>
    </recommendedName>
</protein>
<proteinExistence type="predicted"/>
<accession>A0A4Z0R4M9</accession>
<name>A0A4Z0R4M9_9FIRM</name>
<dbReference type="Proteomes" id="UP000298460">
    <property type="component" value="Unassembled WGS sequence"/>
</dbReference>
<keyword evidence="1" id="KW-0812">Transmembrane</keyword>
<comment type="caution">
    <text evidence="3">The sequence shown here is derived from an EMBL/GenBank/DDBJ whole genome shotgun (WGS) entry which is preliminary data.</text>
</comment>
<evidence type="ECO:0000313" key="3">
    <source>
        <dbReference type="EMBL" id="TGE37758.1"/>
    </source>
</evidence>
<reference evidence="3 4" key="1">
    <citation type="submission" date="2019-03" db="EMBL/GenBank/DDBJ databases">
        <title>Draft Genome Sequence of Desulfosporosinus fructosivorans Strain 63.6F, Isolated from Marine Sediment in the Baltic Sea.</title>
        <authorList>
            <person name="Hausmann B."/>
            <person name="Vandieken V."/>
            <person name="Pjevac P."/>
            <person name="Schreck K."/>
            <person name="Herbold C.W."/>
            <person name="Loy A."/>
        </authorList>
    </citation>
    <scope>NUCLEOTIDE SEQUENCE [LARGE SCALE GENOMIC DNA]</scope>
    <source>
        <strain evidence="3 4">63.6F</strain>
    </source>
</reference>
<feature type="transmembrane region" description="Helical" evidence="1">
    <location>
        <begin position="12"/>
        <end position="34"/>
    </location>
</feature>
<dbReference type="Pfam" id="PF18917">
    <property type="entry name" value="LiaI-LiaF-like_TM1"/>
    <property type="match status" value="1"/>
</dbReference>
<keyword evidence="4" id="KW-1185">Reference proteome</keyword>
<feature type="domain" description="LiaI-LiaF-like transmembrane region" evidence="2">
    <location>
        <begin position="11"/>
        <end position="53"/>
    </location>
</feature>
<dbReference type="EMBL" id="SPQQ01000004">
    <property type="protein sequence ID" value="TGE37758.1"/>
    <property type="molecule type" value="Genomic_DNA"/>
</dbReference>
<evidence type="ECO:0000259" key="2">
    <source>
        <dbReference type="Pfam" id="PF18917"/>
    </source>
</evidence>
<dbReference type="AlphaFoldDB" id="A0A4Z0R4M9"/>
<keyword evidence="1" id="KW-1133">Transmembrane helix</keyword>
<dbReference type="InterPro" id="IPR043726">
    <property type="entry name" value="LiaI-LiaF-like_TM1"/>
</dbReference>